<evidence type="ECO:0000259" key="4">
    <source>
        <dbReference type="PROSITE" id="PS51918"/>
    </source>
</evidence>
<evidence type="ECO:0000256" key="1">
    <source>
        <dbReference type="ARBA" id="ARBA00006100"/>
    </source>
</evidence>
<dbReference type="GO" id="GO:0005737">
    <property type="term" value="C:cytoplasm"/>
    <property type="evidence" value="ECO:0007669"/>
    <property type="project" value="UniProtKB-SubCell"/>
</dbReference>
<evidence type="ECO:0000313" key="7">
    <source>
        <dbReference type="Proteomes" id="UP000264445"/>
    </source>
</evidence>
<keyword evidence="3" id="KW-0479">Metal-binding</keyword>
<dbReference type="InterPro" id="IPR010723">
    <property type="entry name" value="HemN_C"/>
</dbReference>
<evidence type="ECO:0000313" key="6">
    <source>
        <dbReference type="EMBL" id="TCO66804.1"/>
    </source>
</evidence>
<protein>
    <recommendedName>
        <fullName evidence="2 3">Heme chaperone HemW</fullName>
    </recommendedName>
</protein>
<dbReference type="Gene3D" id="3.80.30.20">
    <property type="entry name" value="tm_1862 like domain"/>
    <property type="match status" value="1"/>
</dbReference>
<dbReference type="GO" id="GO:0006779">
    <property type="term" value="P:porphyrin-containing compound biosynthetic process"/>
    <property type="evidence" value="ECO:0007669"/>
    <property type="project" value="InterPro"/>
</dbReference>
<gene>
    <name evidence="5" type="ORF">DEA61_11330</name>
    <name evidence="6" type="ORF">EV203_1098</name>
</gene>
<dbReference type="SFLD" id="SFLDF00562">
    <property type="entry name" value="HemN-like__clustered_with_heat"/>
    <property type="match status" value="1"/>
</dbReference>
<dbReference type="Proteomes" id="UP000264445">
    <property type="component" value="Unassembled WGS sequence"/>
</dbReference>
<dbReference type="NCBIfam" id="TIGR00539">
    <property type="entry name" value="hemN_rel"/>
    <property type="match status" value="1"/>
</dbReference>
<dbReference type="EMBL" id="DOLB01000165">
    <property type="protein sequence ID" value="HBT50341.1"/>
    <property type="molecule type" value="Genomic_DNA"/>
</dbReference>
<dbReference type="InterPro" id="IPR034505">
    <property type="entry name" value="Coproporphyrinogen-III_oxidase"/>
</dbReference>
<evidence type="ECO:0000313" key="8">
    <source>
        <dbReference type="Proteomes" id="UP000294886"/>
    </source>
</evidence>
<dbReference type="EMBL" id="SLWU01000009">
    <property type="protein sequence ID" value="TCO66804.1"/>
    <property type="molecule type" value="Genomic_DNA"/>
</dbReference>
<comment type="subcellular location">
    <subcellularLocation>
        <location evidence="3">Cytoplasm</location>
    </subcellularLocation>
</comment>
<dbReference type="RefSeq" id="WP_132039499.1">
    <property type="nucleotide sequence ID" value="NZ_DOLB01000165.1"/>
</dbReference>
<comment type="function">
    <text evidence="3">Probably acts as a heme chaperone, transferring heme to an unknown acceptor. Binds one molecule of heme per monomer, possibly covalently. Binds 1 [4Fe-4S] cluster. The cluster is coordinated with 3 cysteines and an exchangeable S-adenosyl-L-methionine.</text>
</comment>
<proteinExistence type="inferred from homology"/>
<dbReference type="GO" id="GO:0051539">
    <property type="term" value="F:4 iron, 4 sulfur cluster binding"/>
    <property type="evidence" value="ECO:0007669"/>
    <property type="project" value="UniProtKB-UniRule"/>
</dbReference>
<dbReference type="PANTHER" id="PTHR13932">
    <property type="entry name" value="COPROPORPHYRINIGEN III OXIDASE"/>
    <property type="match status" value="1"/>
</dbReference>
<keyword evidence="3" id="KW-0349">Heme</keyword>
<keyword evidence="3" id="KW-0143">Chaperone</keyword>
<dbReference type="Proteomes" id="UP000294886">
    <property type="component" value="Unassembled WGS sequence"/>
</dbReference>
<feature type="domain" description="Radical SAM core" evidence="4">
    <location>
        <begin position="1"/>
        <end position="231"/>
    </location>
</feature>
<comment type="caution">
    <text evidence="6">The sequence shown here is derived from an EMBL/GenBank/DDBJ whole genome shotgun (WGS) entry which is preliminary data.</text>
</comment>
<keyword evidence="3" id="KW-0963">Cytoplasm</keyword>
<dbReference type="PANTHER" id="PTHR13932:SF5">
    <property type="entry name" value="RADICAL S-ADENOSYL METHIONINE DOMAIN-CONTAINING PROTEIN 1, MITOCHONDRIAL"/>
    <property type="match status" value="1"/>
</dbReference>
<dbReference type="CDD" id="cd01335">
    <property type="entry name" value="Radical_SAM"/>
    <property type="match status" value="1"/>
</dbReference>
<evidence type="ECO:0000256" key="3">
    <source>
        <dbReference type="RuleBase" id="RU364116"/>
    </source>
</evidence>
<sequence>MREIGIYIHIPFCKKKCYYCDFNSYVGYEHLMEEYVKALIEEIKYYSEEDLKIVSVYIGGGTPNFLPPSYIEMVLSEIHRHYNVLGDAEITIEVNPGLLTEDKLKIYKVNGINRISIGLQAFQNRLLEYIGRIHTVEDFLENYALIRKYFDNVNVDLIYALPTQTFEEWQETLIKVVELKPEHISTYSLILEENTPFGRLYREGKLPVIDEEEELKMYHWGIEFLKSKGYCHYEISNFALPGYQCKHNILYWELKEYLGFGAGAHSYFKGRRWNNFERVEEYIGAILGKGDAREKVIELSPEDEISEFMFMGLRMRKGVCEEEFRKRFGISMFERYEEIFIKYEKMGLIERDKDCVRLTEKGIDVSNVIFEDFLP</sequence>
<dbReference type="SUPFAM" id="SSF102114">
    <property type="entry name" value="Radical SAM enzymes"/>
    <property type="match status" value="1"/>
</dbReference>
<dbReference type="SFLD" id="SFLDS00029">
    <property type="entry name" value="Radical_SAM"/>
    <property type="match status" value="1"/>
</dbReference>
<dbReference type="InterPro" id="IPR004559">
    <property type="entry name" value="HemW-like"/>
</dbReference>
<dbReference type="SMART" id="SM00729">
    <property type="entry name" value="Elp3"/>
    <property type="match status" value="1"/>
</dbReference>
<keyword evidence="3" id="KW-0004">4Fe-4S</keyword>
<evidence type="ECO:0000256" key="2">
    <source>
        <dbReference type="ARBA" id="ARBA00017228"/>
    </source>
</evidence>
<reference evidence="5 7" key="1">
    <citation type="journal article" date="2018" name="Nat. Biotechnol.">
        <title>A standardized bacterial taxonomy based on genome phylogeny substantially revises the tree of life.</title>
        <authorList>
            <person name="Parks D.H."/>
            <person name="Chuvochina M."/>
            <person name="Waite D.W."/>
            <person name="Rinke C."/>
            <person name="Skarshewski A."/>
            <person name="Chaumeil P.A."/>
            <person name="Hugenholtz P."/>
        </authorList>
    </citation>
    <scope>NUCLEOTIDE SEQUENCE [LARGE SCALE GENOMIC DNA]</scope>
    <source>
        <strain evidence="5">UBA12544</strain>
    </source>
</reference>
<dbReference type="InterPro" id="IPR007197">
    <property type="entry name" value="rSAM"/>
</dbReference>
<dbReference type="SFLD" id="SFLDG01065">
    <property type="entry name" value="anaerobic_coproporphyrinogen-I"/>
    <property type="match status" value="1"/>
</dbReference>
<dbReference type="InterPro" id="IPR023404">
    <property type="entry name" value="rSAM_horseshoe"/>
</dbReference>
<accession>A0A101E6Q8</accession>
<dbReference type="InterPro" id="IPR058240">
    <property type="entry name" value="rSAM_sf"/>
</dbReference>
<keyword evidence="3" id="KW-0949">S-adenosyl-L-methionine</keyword>
<dbReference type="InterPro" id="IPR006638">
    <property type="entry name" value="Elp3/MiaA/NifB-like_rSAM"/>
</dbReference>
<dbReference type="Pfam" id="PF06969">
    <property type="entry name" value="HemN_C"/>
    <property type="match status" value="1"/>
</dbReference>
<reference evidence="6 8" key="2">
    <citation type="submission" date="2019-03" db="EMBL/GenBank/DDBJ databases">
        <title>Genomic Encyclopedia of Type Strains, Phase IV (KMG-IV): sequencing the most valuable type-strain genomes for metagenomic binning, comparative biology and taxonomic classification.</title>
        <authorList>
            <person name="Goeker M."/>
        </authorList>
    </citation>
    <scope>NUCLEOTIDE SEQUENCE [LARGE SCALE GENOMIC DNA]</scope>
    <source>
        <strain evidence="6 8">DSM 13054</strain>
    </source>
</reference>
<evidence type="ECO:0000313" key="5">
    <source>
        <dbReference type="EMBL" id="HBT50341.1"/>
    </source>
</evidence>
<dbReference type="AlphaFoldDB" id="A0A101E6Q8"/>
<dbReference type="Pfam" id="PF04055">
    <property type="entry name" value="Radical_SAM"/>
    <property type="match status" value="1"/>
</dbReference>
<dbReference type="GO" id="GO:0046872">
    <property type="term" value="F:metal ion binding"/>
    <property type="evidence" value="ECO:0007669"/>
    <property type="project" value="UniProtKB-UniRule"/>
</dbReference>
<dbReference type="SFLD" id="SFLDG01082">
    <property type="entry name" value="B12-binding_domain_containing"/>
    <property type="match status" value="1"/>
</dbReference>
<organism evidence="6 8">
    <name type="scientific">Caldanaerobacter subterraneus</name>
    <dbReference type="NCBI Taxonomy" id="911092"/>
    <lineage>
        <taxon>Bacteria</taxon>
        <taxon>Bacillati</taxon>
        <taxon>Bacillota</taxon>
        <taxon>Clostridia</taxon>
        <taxon>Thermoanaerobacterales</taxon>
        <taxon>Thermoanaerobacteraceae</taxon>
        <taxon>Caldanaerobacter</taxon>
    </lineage>
</organism>
<dbReference type="PROSITE" id="PS51918">
    <property type="entry name" value="RADICAL_SAM"/>
    <property type="match status" value="1"/>
</dbReference>
<dbReference type="GO" id="GO:0004109">
    <property type="term" value="F:coproporphyrinogen oxidase activity"/>
    <property type="evidence" value="ECO:0007669"/>
    <property type="project" value="InterPro"/>
</dbReference>
<dbReference type="SFLD" id="SFLDF00288">
    <property type="entry name" value="HemN-like__clustered_with_nucl"/>
    <property type="match status" value="1"/>
</dbReference>
<keyword evidence="3" id="KW-0408">Iron</keyword>
<name>A0A101E6Q8_9THEO</name>
<keyword evidence="3" id="KW-0411">Iron-sulfur</keyword>
<comment type="similarity">
    <text evidence="1">Belongs to the anaerobic coproporphyrinogen-III oxidase family. HemW subfamily.</text>
</comment>